<evidence type="ECO:0000256" key="1">
    <source>
        <dbReference type="SAM" id="MobiDB-lite"/>
    </source>
</evidence>
<proteinExistence type="predicted"/>
<organism evidence="4 5">
    <name type="scientific">Streptococcus pantholopis</name>
    <dbReference type="NCBI Taxonomy" id="1811193"/>
    <lineage>
        <taxon>Bacteria</taxon>
        <taxon>Bacillati</taxon>
        <taxon>Bacillota</taxon>
        <taxon>Bacilli</taxon>
        <taxon>Lactobacillales</taxon>
        <taxon>Streptococcaceae</taxon>
        <taxon>Streptococcus</taxon>
    </lineage>
</organism>
<reference evidence="5" key="2">
    <citation type="submission" date="2016-03" db="EMBL/GenBank/DDBJ databases">
        <title>Streptococcus antelopensis sp. nov., isolated from the feces of the Tibetan antelope (Pantholops hodgsonii) in Hoh Xil National Nature Reserve, Qinghai, China.</title>
        <authorList>
            <person name="Bai X."/>
        </authorList>
    </citation>
    <scope>NUCLEOTIDE SEQUENCE [LARGE SCALE GENOMIC DNA]</scope>
    <source>
        <strain evidence="5">TA 26</strain>
    </source>
</reference>
<feature type="compositionally biased region" description="Low complexity" evidence="1">
    <location>
        <begin position="21"/>
        <end position="32"/>
    </location>
</feature>
<protein>
    <recommendedName>
        <fullName evidence="3">Cyclophilin-like domain-containing protein</fullName>
    </recommendedName>
</protein>
<feature type="compositionally biased region" description="Polar residues" evidence="1">
    <location>
        <begin position="33"/>
        <end position="43"/>
    </location>
</feature>
<gene>
    <name evidence="4" type="ORF">A0O21_01780</name>
</gene>
<dbReference type="KEGG" id="spat:A0O21_01780"/>
<accession>A0A172Q5T8</accession>
<sequence length="168" mass="18683">MKKIIILIICFLLAGCSAAESEQSQSDEAGSQTTSGRSLSDSQETNEREKDREETVIKARIDDQTFEIVLNDSQAAEEFKELLPLTVEMEHVNGNEVYAPLGEQFTANNQQAGQIHAGDLKLWSGDGLVLFYKDFSSNYSYTDLGRMTDSKGLADALEQSSTVRFERE</sequence>
<evidence type="ECO:0000313" key="5">
    <source>
        <dbReference type="Proteomes" id="UP000077317"/>
    </source>
</evidence>
<dbReference type="PROSITE" id="PS51257">
    <property type="entry name" value="PROKAR_LIPOPROTEIN"/>
    <property type="match status" value="1"/>
</dbReference>
<dbReference type="Gene3D" id="2.40.100.20">
    <property type="match status" value="1"/>
</dbReference>
<feature type="compositionally biased region" description="Basic and acidic residues" evidence="1">
    <location>
        <begin position="45"/>
        <end position="54"/>
    </location>
</feature>
<feature type="region of interest" description="Disordered" evidence="1">
    <location>
        <begin position="21"/>
        <end position="54"/>
    </location>
</feature>
<dbReference type="InterPro" id="IPR029000">
    <property type="entry name" value="Cyclophilin-like_dom_sf"/>
</dbReference>
<dbReference type="OrthoDB" id="9801466at2"/>
<evidence type="ECO:0000313" key="4">
    <source>
        <dbReference type="EMBL" id="AND78843.1"/>
    </source>
</evidence>
<dbReference type="InterPro" id="IPR041183">
    <property type="entry name" value="Cyclophilin-like"/>
</dbReference>
<dbReference type="SUPFAM" id="SSF50891">
    <property type="entry name" value="Cyclophilin-like"/>
    <property type="match status" value="1"/>
</dbReference>
<dbReference type="Pfam" id="PF18050">
    <property type="entry name" value="Cyclophil_like2"/>
    <property type="match status" value="1"/>
</dbReference>
<dbReference type="EMBL" id="CP014699">
    <property type="protein sequence ID" value="AND78843.1"/>
    <property type="molecule type" value="Genomic_DNA"/>
</dbReference>
<keyword evidence="5" id="KW-1185">Reference proteome</keyword>
<dbReference type="AlphaFoldDB" id="A0A172Q5T8"/>
<keyword evidence="2" id="KW-0732">Signal</keyword>
<evidence type="ECO:0000259" key="3">
    <source>
        <dbReference type="Pfam" id="PF18050"/>
    </source>
</evidence>
<feature type="chain" id="PRO_5007999635" description="Cyclophilin-like domain-containing protein" evidence="2">
    <location>
        <begin position="20"/>
        <end position="168"/>
    </location>
</feature>
<feature type="signal peptide" evidence="2">
    <location>
        <begin position="1"/>
        <end position="19"/>
    </location>
</feature>
<feature type="domain" description="Cyclophilin-like" evidence="3">
    <location>
        <begin position="60"/>
        <end position="165"/>
    </location>
</feature>
<dbReference type="STRING" id="1811193.A0O21_01780"/>
<name>A0A172Q5T8_9STRE</name>
<dbReference type="Proteomes" id="UP000077317">
    <property type="component" value="Chromosome"/>
</dbReference>
<evidence type="ECO:0000256" key="2">
    <source>
        <dbReference type="SAM" id="SignalP"/>
    </source>
</evidence>
<reference evidence="4 5" key="1">
    <citation type="journal article" date="2016" name="Int. J. Syst. Evol. Microbiol.">
        <title>Streptococcuspantholopis sp. nov., isolated from faeces of the Tibetan antelope (Pantholops hodgsonii).</title>
        <authorList>
            <person name="Bai X."/>
            <person name="Xiong Y."/>
            <person name="Lu S."/>
            <person name="Jin D."/>
            <person name="Lai X."/>
            <person name="Yang J."/>
            <person name="Niu L."/>
            <person name="Hu S."/>
            <person name="Meng X."/>
            <person name="Pu J."/>
            <person name="Ye C."/>
            <person name="Xu J."/>
        </authorList>
    </citation>
    <scope>NUCLEOTIDE SEQUENCE [LARGE SCALE GENOMIC DNA]</scope>
    <source>
        <strain evidence="4 5">TA 26</strain>
    </source>
</reference>
<dbReference type="RefSeq" id="WP_082854388.1">
    <property type="nucleotide sequence ID" value="NZ_CP014699.1"/>
</dbReference>